<dbReference type="InterPro" id="IPR014347">
    <property type="entry name" value="Tautomerase/MIF_sf"/>
</dbReference>
<protein>
    <submittedName>
        <fullName evidence="3">4-oxalocrotonate tautomerase family enzyme</fullName>
    </submittedName>
</protein>
<accession>A0A4U9HIN8</accession>
<dbReference type="EMBL" id="LR590463">
    <property type="protein sequence ID" value="VTP63046.1"/>
    <property type="molecule type" value="Genomic_DNA"/>
</dbReference>
<dbReference type="AlphaFoldDB" id="A0A4U9HIN8"/>
<proteinExistence type="predicted"/>
<reference evidence="3 4" key="1">
    <citation type="submission" date="2019-05" db="EMBL/GenBank/DDBJ databases">
        <authorList>
            <consortium name="Pathogen Informatics"/>
        </authorList>
    </citation>
    <scope>NUCLEOTIDE SEQUENCE [LARGE SCALE GENOMIC DNA]</scope>
    <source>
        <strain evidence="3 4">NCTC12971</strain>
    </source>
</reference>
<evidence type="ECO:0000259" key="2">
    <source>
        <dbReference type="Pfam" id="PF01361"/>
    </source>
</evidence>
<gene>
    <name evidence="3" type="ORF">NCTC12971_02944</name>
</gene>
<dbReference type="SUPFAM" id="SSF55331">
    <property type="entry name" value="Tautomerase/MIF"/>
    <property type="match status" value="1"/>
</dbReference>
<organism evidence="3 4">
    <name type="scientific">Serratia rubidaea</name>
    <name type="common">Serratia marinorubra</name>
    <dbReference type="NCBI Taxonomy" id="61652"/>
    <lineage>
        <taxon>Bacteria</taxon>
        <taxon>Pseudomonadati</taxon>
        <taxon>Pseudomonadota</taxon>
        <taxon>Gammaproteobacteria</taxon>
        <taxon>Enterobacterales</taxon>
        <taxon>Yersiniaceae</taxon>
        <taxon>Serratia</taxon>
    </lineage>
</organism>
<sequence length="66" mass="7235">MPFVNVQTIKGILNDAQKRELLTRITDLMVEVKGAATPHFVSRCGSESTSMNLSSGAWAACSRRRP</sequence>
<name>A0A4U9HIN8_SERRU</name>
<evidence type="ECO:0000313" key="3">
    <source>
        <dbReference type="EMBL" id="VTP63046.1"/>
    </source>
</evidence>
<dbReference type="GO" id="GO:0016853">
    <property type="term" value="F:isomerase activity"/>
    <property type="evidence" value="ECO:0007669"/>
    <property type="project" value="UniProtKB-KW"/>
</dbReference>
<keyword evidence="1" id="KW-0413">Isomerase</keyword>
<dbReference type="Gene3D" id="3.30.429.10">
    <property type="entry name" value="Macrophage Migration Inhibitory Factor"/>
    <property type="match status" value="1"/>
</dbReference>
<evidence type="ECO:0000256" key="1">
    <source>
        <dbReference type="ARBA" id="ARBA00023235"/>
    </source>
</evidence>
<feature type="domain" description="4-oxalocrotonate tautomerase-like" evidence="2">
    <location>
        <begin position="2"/>
        <end position="38"/>
    </location>
</feature>
<evidence type="ECO:0000313" key="4">
    <source>
        <dbReference type="Proteomes" id="UP000307968"/>
    </source>
</evidence>
<dbReference type="Proteomes" id="UP000307968">
    <property type="component" value="Chromosome"/>
</dbReference>
<dbReference type="InterPro" id="IPR004370">
    <property type="entry name" value="4-OT-like_dom"/>
</dbReference>
<dbReference type="Pfam" id="PF01361">
    <property type="entry name" value="Tautomerase"/>
    <property type="match status" value="1"/>
</dbReference>